<evidence type="ECO:0000256" key="1">
    <source>
        <dbReference type="SAM" id="MobiDB-lite"/>
    </source>
</evidence>
<evidence type="ECO:0000313" key="2">
    <source>
        <dbReference type="EMBL" id="CAJ2508017.1"/>
    </source>
</evidence>
<organism evidence="2 3">
    <name type="scientific">Anthostomella pinea</name>
    <dbReference type="NCBI Taxonomy" id="933095"/>
    <lineage>
        <taxon>Eukaryota</taxon>
        <taxon>Fungi</taxon>
        <taxon>Dikarya</taxon>
        <taxon>Ascomycota</taxon>
        <taxon>Pezizomycotina</taxon>
        <taxon>Sordariomycetes</taxon>
        <taxon>Xylariomycetidae</taxon>
        <taxon>Xylariales</taxon>
        <taxon>Xylariaceae</taxon>
        <taxon>Anthostomella</taxon>
    </lineage>
</organism>
<evidence type="ECO:0000313" key="3">
    <source>
        <dbReference type="Proteomes" id="UP001295740"/>
    </source>
</evidence>
<keyword evidence="3" id="KW-1185">Reference proteome</keyword>
<name>A0AAI8VNU7_9PEZI</name>
<feature type="compositionally biased region" description="Basic and acidic residues" evidence="1">
    <location>
        <begin position="28"/>
        <end position="50"/>
    </location>
</feature>
<comment type="caution">
    <text evidence="2">The sequence shown here is derived from an EMBL/GenBank/DDBJ whole genome shotgun (WGS) entry which is preliminary data.</text>
</comment>
<feature type="compositionally biased region" description="Basic and acidic residues" evidence="1">
    <location>
        <begin position="187"/>
        <end position="201"/>
    </location>
</feature>
<feature type="compositionally biased region" description="Acidic residues" evidence="1">
    <location>
        <begin position="112"/>
        <end position="123"/>
    </location>
</feature>
<gene>
    <name evidence="2" type="ORF">KHLLAP_LOCUS8485</name>
</gene>
<protein>
    <submittedName>
        <fullName evidence="2">Uu.00g092030.m01.CDS01</fullName>
    </submittedName>
</protein>
<dbReference type="Proteomes" id="UP001295740">
    <property type="component" value="Unassembled WGS sequence"/>
</dbReference>
<feature type="compositionally biased region" description="Basic and acidic residues" evidence="1">
    <location>
        <begin position="94"/>
        <end position="108"/>
    </location>
</feature>
<proteinExistence type="predicted"/>
<feature type="compositionally biased region" description="Low complexity" evidence="1">
    <location>
        <begin position="147"/>
        <end position="167"/>
    </location>
</feature>
<sequence length="353" mass="38639">MSAPEGAKPPPTYDEVMGRGSSAAPPLARRERNGIPPEDRRSMEDERRPLPEGWVRSYDPQNAHQFFVDTRQDPPRSIWHHPLDDETYLNSLDPAEREHVGRLRREWSWNDVEAESTDEEGDDDGHHGGGHGLLGLGHGKKHDQKQAPHAEPQPQAGGPQSQAGEAPISAPHRLGRRMKDALTGTTHEQRNQQRDKRAQRERDLYQQHRIYRRGLEAALRTGQPQLLGEDDAGQEVYLLPPNKSYQGVENVKRLSPSVLEYTFTSGWDQRGGGGGGRPARFVTPDDGGYGGGLGGGLGGRGLGGGYPGGLYGGRYGRPYAPYGRPYGMGYGGGMGFPMMAPMFGGMMLGGLLF</sequence>
<reference evidence="2" key="1">
    <citation type="submission" date="2023-10" db="EMBL/GenBank/DDBJ databases">
        <authorList>
            <person name="Hackl T."/>
        </authorList>
    </citation>
    <scope>NUCLEOTIDE SEQUENCE</scope>
</reference>
<accession>A0AAI8VNU7</accession>
<dbReference type="AlphaFoldDB" id="A0AAI8VNU7"/>
<dbReference type="EMBL" id="CAUWAG010000010">
    <property type="protein sequence ID" value="CAJ2508017.1"/>
    <property type="molecule type" value="Genomic_DNA"/>
</dbReference>
<feature type="region of interest" description="Disordered" evidence="1">
    <location>
        <begin position="1"/>
        <end position="201"/>
    </location>
</feature>